<evidence type="ECO:0000313" key="9">
    <source>
        <dbReference type="EMBL" id="MFC2947885.1"/>
    </source>
</evidence>
<feature type="transmembrane region" description="Helical" evidence="7">
    <location>
        <begin position="218"/>
        <end position="239"/>
    </location>
</feature>
<sequence length="396" mass="42764">MGRKSVESNSLSTLTALLFWCALVVVSSVYITIPLVSSFAKEFGVTYSTAAAASSAFSLFYAFGFLLFGPLSDRYGRKLIIVVGMGMLAFITCTIAMAGHFYSVTVLRGVQGFFAASFAPTALAFVFDVYPPEKRTTAVGWISFGFVSAGIFGQVIGDSIVQTFDWKMVFFFMGFLYLLSMAAVIGKFPRARQKEAKENDGPYSYFGQVKEIFSNKGLLFCYGITFTLLLTFIGMYTILGDYLQSVHSVGEKRIIQVRAAGLIGMALSPFAGAFVKRLGLLRVLRMGLGMSAASLICLGMADEYWLLVIGSILYVAGISITFPAIMMLVGELGGPLRAMAAAYYAFILFLGATAGPLLAIFLVQFWGYSGGFAGLAVLTCSGLVATKYINQDRAEV</sequence>
<dbReference type="RefSeq" id="WP_390304236.1">
    <property type="nucleotide sequence ID" value="NZ_JBHRRZ010000010.1"/>
</dbReference>
<protein>
    <submittedName>
        <fullName evidence="9">MFS transporter</fullName>
    </submittedName>
</protein>
<keyword evidence="10" id="KW-1185">Reference proteome</keyword>
<keyword evidence="6 7" id="KW-0472">Membrane</keyword>
<dbReference type="CDD" id="cd17324">
    <property type="entry name" value="MFS_NepI_like"/>
    <property type="match status" value="1"/>
</dbReference>
<evidence type="ECO:0000256" key="2">
    <source>
        <dbReference type="ARBA" id="ARBA00022448"/>
    </source>
</evidence>
<dbReference type="EMBL" id="JBHRRZ010000010">
    <property type="protein sequence ID" value="MFC2947885.1"/>
    <property type="molecule type" value="Genomic_DNA"/>
</dbReference>
<dbReference type="InterPro" id="IPR020846">
    <property type="entry name" value="MFS_dom"/>
</dbReference>
<feature type="transmembrane region" description="Helical" evidence="7">
    <location>
        <begin position="372"/>
        <end position="390"/>
    </location>
</feature>
<dbReference type="InterPro" id="IPR050189">
    <property type="entry name" value="MFS_Efflux_Transporters"/>
</dbReference>
<comment type="caution">
    <text evidence="9">The sequence shown here is derived from an EMBL/GenBank/DDBJ whole genome shotgun (WGS) entry which is preliminary data.</text>
</comment>
<gene>
    <name evidence="9" type="ORF">ACFODW_05960</name>
</gene>
<dbReference type="Pfam" id="PF07690">
    <property type="entry name" value="MFS_1"/>
    <property type="match status" value="2"/>
</dbReference>
<evidence type="ECO:0000256" key="1">
    <source>
        <dbReference type="ARBA" id="ARBA00004651"/>
    </source>
</evidence>
<feature type="domain" description="Major facilitator superfamily (MFS) profile" evidence="8">
    <location>
        <begin position="13"/>
        <end position="394"/>
    </location>
</feature>
<feature type="transmembrane region" description="Helical" evidence="7">
    <location>
        <begin position="113"/>
        <end position="131"/>
    </location>
</feature>
<proteinExistence type="predicted"/>
<feature type="transmembrane region" description="Helical" evidence="7">
    <location>
        <begin position="259"/>
        <end position="276"/>
    </location>
</feature>
<accession>A0ABV7A512</accession>
<evidence type="ECO:0000256" key="6">
    <source>
        <dbReference type="ARBA" id="ARBA00023136"/>
    </source>
</evidence>
<name>A0ABV7A512_9BACI</name>
<feature type="transmembrane region" description="Helical" evidence="7">
    <location>
        <begin position="45"/>
        <end position="67"/>
    </location>
</feature>
<keyword evidence="5 7" id="KW-1133">Transmembrane helix</keyword>
<feature type="transmembrane region" description="Helical" evidence="7">
    <location>
        <begin position="307"/>
        <end position="329"/>
    </location>
</feature>
<evidence type="ECO:0000256" key="4">
    <source>
        <dbReference type="ARBA" id="ARBA00022692"/>
    </source>
</evidence>
<dbReference type="PANTHER" id="PTHR43124:SF3">
    <property type="entry name" value="CHLORAMPHENICOL EFFLUX PUMP RV0191"/>
    <property type="match status" value="1"/>
</dbReference>
<dbReference type="InterPro" id="IPR011701">
    <property type="entry name" value="MFS"/>
</dbReference>
<dbReference type="SUPFAM" id="SSF103473">
    <property type="entry name" value="MFS general substrate transporter"/>
    <property type="match status" value="1"/>
</dbReference>
<feature type="transmembrane region" description="Helical" evidence="7">
    <location>
        <begin position="12"/>
        <end position="33"/>
    </location>
</feature>
<reference evidence="10" key="1">
    <citation type="journal article" date="2019" name="Int. J. Syst. Evol. Microbiol.">
        <title>The Global Catalogue of Microorganisms (GCM) 10K type strain sequencing project: providing services to taxonomists for standard genome sequencing and annotation.</title>
        <authorList>
            <consortium name="The Broad Institute Genomics Platform"/>
            <consortium name="The Broad Institute Genome Sequencing Center for Infectious Disease"/>
            <person name="Wu L."/>
            <person name="Ma J."/>
        </authorList>
    </citation>
    <scope>NUCLEOTIDE SEQUENCE [LARGE SCALE GENOMIC DNA]</scope>
    <source>
        <strain evidence="10">KCTC 13193</strain>
    </source>
</reference>
<feature type="transmembrane region" description="Helical" evidence="7">
    <location>
        <begin position="79"/>
        <end position="101"/>
    </location>
</feature>
<keyword evidence="3" id="KW-1003">Cell membrane</keyword>
<feature type="transmembrane region" description="Helical" evidence="7">
    <location>
        <begin position="168"/>
        <end position="188"/>
    </location>
</feature>
<evidence type="ECO:0000259" key="8">
    <source>
        <dbReference type="PROSITE" id="PS50850"/>
    </source>
</evidence>
<keyword evidence="4 7" id="KW-0812">Transmembrane</keyword>
<evidence type="ECO:0000256" key="3">
    <source>
        <dbReference type="ARBA" id="ARBA00022475"/>
    </source>
</evidence>
<keyword evidence="2" id="KW-0813">Transport</keyword>
<dbReference type="Gene3D" id="1.20.1250.20">
    <property type="entry name" value="MFS general substrate transporter like domains"/>
    <property type="match status" value="1"/>
</dbReference>
<feature type="transmembrane region" description="Helical" evidence="7">
    <location>
        <begin position="341"/>
        <end position="366"/>
    </location>
</feature>
<evidence type="ECO:0000256" key="5">
    <source>
        <dbReference type="ARBA" id="ARBA00022989"/>
    </source>
</evidence>
<dbReference type="PANTHER" id="PTHR43124">
    <property type="entry name" value="PURINE EFFLUX PUMP PBUE"/>
    <property type="match status" value="1"/>
</dbReference>
<dbReference type="Proteomes" id="UP001595387">
    <property type="component" value="Unassembled WGS sequence"/>
</dbReference>
<dbReference type="InterPro" id="IPR036259">
    <property type="entry name" value="MFS_trans_sf"/>
</dbReference>
<organism evidence="9 10">
    <name type="scientific">Virgibacillus sediminis</name>
    <dbReference type="NCBI Taxonomy" id="202260"/>
    <lineage>
        <taxon>Bacteria</taxon>
        <taxon>Bacillati</taxon>
        <taxon>Bacillota</taxon>
        <taxon>Bacilli</taxon>
        <taxon>Bacillales</taxon>
        <taxon>Bacillaceae</taxon>
        <taxon>Virgibacillus</taxon>
    </lineage>
</organism>
<evidence type="ECO:0000256" key="7">
    <source>
        <dbReference type="SAM" id="Phobius"/>
    </source>
</evidence>
<evidence type="ECO:0000313" key="10">
    <source>
        <dbReference type="Proteomes" id="UP001595387"/>
    </source>
</evidence>
<comment type="subcellular location">
    <subcellularLocation>
        <location evidence="1">Cell membrane</location>
        <topology evidence="1">Multi-pass membrane protein</topology>
    </subcellularLocation>
</comment>
<dbReference type="PROSITE" id="PS50850">
    <property type="entry name" value="MFS"/>
    <property type="match status" value="1"/>
</dbReference>
<feature type="transmembrane region" description="Helical" evidence="7">
    <location>
        <begin position="138"/>
        <end position="156"/>
    </location>
</feature>